<organism evidence="1 2">
    <name type="scientific">Vaccinium darrowii</name>
    <dbReference type="NCBI Taxonomy" id="229202"/>
    <lineage>
        <taxon>Eukaryota</taxon>
        <taxon>Viridiplantae</taxon>
        <taxon>Streptophyta</taxon>
        <taxon>Embryophyta</taxon>
        <taxon>Tracheophyta</taxon>
        <taxon>Spermatophyta</taxon>
        <taxon>Magnoliopsida</taxon>
        <taxon>eudicotyledons</taxon>
        <taxon>Gunneridae</taxon>
        <taxon>Pentapetalae</taxon>
        <taxon>asterids</taxon>
        <taxon>Ericales</taxon>
        <taxon>Ericaceae</taxon>
        <taxon>Vaccinioideae</taxon>
        <taxon>Vaccinieae</taxon>
        <taxon>Vaccinium</taxon>
    </lineage>
</organism>
<accession>A0ACB7YYE5</accession>
<evidence type="ECO:0000313" key="2">
    <source>
        <dbReference type="Proteomes" id="UP000828048"/>
    </source>
</evidence>
<protein>
    <submittedName>
        <fullName evidence="1">Uncharacterized protein</fullName>
    </submittedName>
</protein>
<proteinExistence type="predicted"/>
<keyword evidence="2" id="KW-1185">Reference proteome</keyword>
<reference evidence="1 2" key="1">
    <citation type="journal article" date="2021" name="Hortic Res">
        <title>High-quality reference genome and annotation aids understanding of berry development for evergreen blueberry (Vaccinium darrowii).</title>
        <authorList>
            <person name="Yu J."/>
            <person name="Hulse-Kemp A.M."/>
            <person name="Babiker E."/>
            <person name="Staton M."/>
        </authorList>
    </citation>
    <scope>NUCLEOTIDE SEQUENCE [LARGE SCALE GENOMIC DNA]</scope>
    <source>
        <strain evidence="2">cv. NJ 8807/NJ 8810</strain>
        <tissue evidence="1">Young leaf</tissue>
    </source>
</reference>
<name>A0ACB7YYE5_9ERIC</name>
<gene>
    <name evidence="1" type="ORF">Vadar_025007</name>
</gene>
<comment type="caution">
    <text evidence="1">The sequence shown here is derived from an EMBL/GenBank/DDBJ whole genome shotgun (WGS) entry which is preliminary data.</text>
</comment>
<dbReference type="EMBL" id="CM037153">
    <property type="protein sequence ID" value="KAH7858528.1"/>
    <property type="molecule type" value="Genomic_DNA"/>
</dbReference>
<evidence type="ECO:0000313" key="1">
    <source>
        <dbReference type="EMBL" id="KAH7858528.1"/>
    </source>
</evidence>
<sequence>MFEKLTIVEVGDNLFHFRFDDETSLLKVFNGGPWNLPSSPSMMGAAIEAQSAVDSRMAGGERGKFVRVQVELPLDKPIKRGGHVTLGSGTKHWVDYKYERLNKFCYYCGSLLHE</sequence>
<dbReference type="Proteomes" id="UP000828048">
    <property type="component" value="Chromosome 3"/>
</dbReference>